<gene>
    <name evidence="3" type="ORF">E2C01_069622</name>
</gene>
<dbReference type="AlphaFoldDB" id="A0A5B7I2T9"/>
<reference evidence="3 4" key="1">
    <citation type="submission" date="2019-05" db="EMBL/GenBank/DDBJ databases">
        <title>Another draft genome of Portunus trituberculatus and its Hox gene families provides insights of decapod evolution.</title>
        <authorList>
            <person name="Jeong J.-H."/>
            <person name="Song I."/>
            <person name="Kim S."/>
            <person name="Choi T."/>
            <person name="Kim D."/>
            <person name="Ryu S."/>
            <person name="Kim W."/>
        </authorList>
    </citation>
    <scope>NUCLEOTIDE SEQUENCE [LARGE SCALE GENOMIC DNA]</scope>
    <source>
        <tissue evidence="3">Muscle</tissue>
    </source>
</reference>
<dbReference type="EMBL" id="VSRR010040652">
    <property type="protein sequence ID" value="MPC75238.1"/>
    <property type="molecule type" value="Genomic_DNA"/>
</dbReference>
<evidence type="ECO:0000313" key="4">
    <source>
        <dbReference type="Proteomes" id="UP000324222"/>
    </source>
</evidence>
<accession>A0A5B7I2T9</accession>
<feature type="compositionally biased region" description="Basic and acidic residues" evidence="1">
    <location>
        <begin position="87"/>
        <end position="99"/>
    </location>
</feature>
<evidence type="ECO:0000256" key="2">
    <source>
        <dbReference type="SAM" id="Phobius"/>
    </source>
</evidence>
<keyword evidence="2" id="KW-0472">Membrane</keyword>
<evidence type="ECO:0000313" key="3">
    <source>
        <dbReference type="EMBL" id="MPC75238.1"/>
    </source>
</evidence>
<feature type="compositionally biased region" description="Pro residues" evidence="1">
    <location>
        <begin position="56"/>
        <end position="77"/>
    </location>
</feature>
<keyword evidence="2" id="KW-0812">Transmembrane</keyword>
<evidence type="ECO:0000256" key="1">
    <source>
        <dbReference type="SAM" id="MobiDB-lite"/>
    </source>
</evidence>
<proteinExistence type="predicted"/>
<name>A0A5B7I2T9_PORTR</name>
<organism evidence="3 4">
    <name type="scientific">Portunus trituberculatus</name>
    <name type="common">Swimming crab</name>
    <name type="synonym">Neptunus trituberculatus</name>
    <dbReference type="NCBI Taxonomy" id="210409"/>
    <lineage>
        <taxon>Eukaryota</taxon>
        <taxon>Metazoa</taxon>
        <taxon>Ecdysozoa</taxon>
        <taxon>Arthropoda</taxon>
        <taxon>Crustacea</taxon>
        <taxon>Multicrustacea</taxon>
        <taxon>Malacostraca</taxon>
        <taxon>Eumalacostraca</taxon>
        <taxon>Eucarida</taxon>
        <taxon>Decapoda</taxon>
        <taxon>Pleocyemata</taxon>
        <taxon>Brachyura</taxon>
        <taxon>Eubrachyura</taxon>
        <taxon>Portunoidea</taxon>
        <taxon>Portunidae</taxon>
        <taxon>Portuninae</taxon>
        <taxon>Portunus</taxon>
    </lineage>
</organism>
<dbReference type="Proteomes" id="UP000324222">
    <property type="component" value="Unassembled WGS sequence"/>
</dbReference>
<keyword evidence="4" id="KW-1185">Reference proteome</keyword>
<feature type="region of interest" description="Disordered" evidence="1">
    <location>
        <begin position="33"/>
        <end position="99"/>
    </location>
</feature>
<keyword evidence="2" id="KW-1133">Transmembrane helix</keyword>
<sequence length="99" mass="10384">MVVVIEVIEVIVVAVVAMVVAVVAAAVWLASRPRQGGHSLTPPTDLANLAAHPTSTQPPVPPLAALPAPRRPCPAASPPHSLKSRRRSEGHCPLDSNRR</sequence>
<comment type="caution">
    <text evidence="3">The sequence shown here is derived from an EMBL/GenBank/DDBJ whole genome shotgun (WGS) entry which is preliminary data.</text>
</comment>
<feature type="transmembrane region" description="Helical" evidence="2">
    <location>
        <begin position="6"/>
        <end position="30"/>
    </location>
</feature>
<protein>
    <submittedName>
        <fullName evidence="3">Uncharacterized protein</fullName>
    </submittedName>
</protein>